<reference evidence="2" key="2">
    <citation type="journal article" date="2022" name="Microbiol. Resour. Announc.">
        <title>Metagenome Sequencing to Explore Phylogenomics of Terrestrial Cyanobacteria.</title>
        <authorList>
            <person name="Ward R.D."/>
            <person name="Stajich J.E."/>
            <person name="Johansen J.R."/>
            <person name="Huntemann M."/>
            <person name="Clum A."/>
            <person name="Foster B."/>
            <person name="Foster B."/>
            <person name="Roux S."/>
            <person name="Palaniappan K."/>
            <person name="Varghese N."/>
            <person name="Mukherjee S."/>
            <person name="Reddy T.B.K."/>
            <person name="Daum C."/>
            <person name="Copeland A."/>
            <person name="Chen I.A."/>
            <person name="Ivanova N.N."/>
            <person name="Kyrpides N.C."/>
            <person name="Shapiro N."/>
            <person name="Eloe-Fadrosh E.A."/>
            <person name="Pietrasiak N."/>
        </authorList>
    </citation>
    <scope>NUCLEOTIDE SEQUENCE</scope>
    <source>
        <strain evidence="2">GSE-NOS-MK-12-04C</strain>
    </source>
</reference>
<evidence type="ECO:0000313" key="2">
    <source>
        <dbReference type="EMBL" id="MBW4666433.1"/>
    </source>
</evidence>
<protein>
    <submittedName>
        <fullName evidence="2">Uncharacterized protein</fullName>
    </submittedName>
</protein>
<feature type="region of interest" description="Disordered" evidence="1">
    <location>
        <begin position="16"/>
        <end position="41"/>
    </location>
</feature>
<reference evidence="2" key="1">
    <citation type="submission" date="2021-05" db="EMBL/GenBank/DDBJ databases">
        <authorList>
            <person name="Pietrasiak N."/>
            <person name="Ward R."/>
            <person name="Stajich J.E."/>
            <person name="Kurbessoian T."/>
        </authorList>
    </citation>
    <scope>NUCLEOTIDE SEQUENCE</scope>
    <source>
        <strain evidence="2">GSE-NOS-MK-12-04C</strain>
    </source>
</reference>
<dbReference type="Proteomes" id="UP000729701">
    <property type="component" value="Unassembled WGS sequence"/>
</dbReference>
<dbReference type="EMBL" id="JAHHGZ010000003">
    <property type="protein sequence ID" value="MBW4666433.1"/>
    <property type="molecule type" value="Genomic_DNA"/>
</dbReference>
<evidence type="ECO:0000256" key="1">
    <source>
        <dbReference type="SAM" id="MobiDB-lite"/>
    </source>
</evidence>
<proteinExistence type="predicted"/>
<evidence type="ECO:0000313" key="3">
    <source>
        <dbReference type="Proteomes" id="UP000729701"/>
    </source>
</evidence>
<comment type="caution">
    <text evidence="2">The sequence shown here is derived from an EMBL/GenBank/DDBJ whole genome shotgun (WGS) entry which is preliminary data.</text>
</comment>
<dbReference type="AlphaFoldDB" id="A0A951UQI7"/>
<accession>A0A951UQI7</accession>
<name>A0A951UQI7_9CYAN</name>
<organism evidence="2 3">
    <name type="scientific">Cyanomargarita calcarea GSE-NOS-MK-12-04C</name>
    <dbReference type="NCBI Taxonomy" id="2839659"/>
    <lineage>
        <taxon>Bacteria</taxon>
        <taxon>Bacillati</taxon>
        <taxon>Cyanobacteriota</taxon>
        <taxon>Cyanophyceae</taxon>
        <taxon>Nostocales</taxon>
        <taxon>Cyanomargaritaceae</taxon>
        <taxon>Cyanomargarita</taxon>
    </lineage>
</organism>
<feature type="compositionally biased region" description="Polar residues" evidence="1">
    <location>
        <begin position="32"/>
        <end position="41"/>
    </location>
</feature>
<gene>
    <name evidence="2" type="ORF">KME60_03045</name>
</gene>
<sequence length="186" mass="21412">MLSNFNGCKAGTLINTLEKTSPKRRGRGKAPISQQYPARSQGSDDVSLWASYAAEKIIQEKSRLVKPDYLKSLFNTKTPSNILDGKIFHADTGYSTKLNSFAIVIRESRGSALLIELPNIKVKGDIYEGYEVPYTDFIYINHLDRYENYVFRAKKKYRDNGDMYLWGKKELYSLWDGTPKDYHFLD</sequence>